<evidence type="ECO:0000313" key="2">
    <source>
        <dbReference type="Proteomes" id="UP000237246"/>
    </source>
</evidence>
<protein>
    <submittedName>
        <fullName evidence="1">Uncharacterized protein</fullName>
    </submittedName>
</protein>
<dbReference type="EMBL" id="PPHD01004130">
    <property type="protein sequence ID" value="POI33146.1"/>
    <property type="molecule type" value="Genomic_DNA"/>
</dbReference>
<name>A0A2P4T9V8_BAMTH</name>
<evidence type="ECO:0000313" key="1">
    <source>
        <dbReference type="EMBL" id="POI33146.1"/>
    </source>
</evidence>
<dbReference type="AlphaFoldDB" id="A0A2P4T9V8"/>
<proteinExistence type="predicted"/>
<comment type="caution">
    <text evidence="1">The sequence shown here is derived from an EMBL/GenBank/DDBJ whole genome shotgun (WGS) entry which is preliminary data.</text>
</comment>
<accession>A0A2P4T9V8</accession>
<sequence length="28" mass="2890">MLVDIKGVSAFMGHVGGHITGLDHVAVE</sequence>
<gene>
    <name evidence="1" type="ORF">CIB84_003103</name>
</gene>
<keyword evidence="2" id="KW-1185">Reference proteome</keyword>
<organism evidence="1 2">
    <name type="scientific">Bambusicola thoracicus</name>
    <name type="common">Chinese bamboo-partridge</name>
    <name type="synonym">Perdix thoracica</name>
    <dbReference type="NCBI Taxonomy" id="9083"/>
    <lineage>
        <taxon>Eukaryota</taxon>
        <taxon>Metazoa</taxon>
        <taxon>Chordata</taxon>
        <taxon>Craniata</taxon>
        <taxon>Vertebrata</taxon>
        <taxon>Euteleostomi</taxon>
        <taxon>Archelosauria</taxon>
        <taxon>Archosauria</taxon>
        <taxon>Dinosauria</taxon>
        <taxon>Saurischia</taxon>
        <taxon>Theropoda</taxon>
        <taxon>Coelurosauria</taxon>
        <taxon>Aves</taxon>
        <taxon>Neognathae</taxon>
        <taxon>Galloanserae</taxon>
        <taxon>Galliformes</taxon>
        <taxon>Phasianidae</taxon>
        <taxon>Perdicinae</taxon>
        <taxon>Bambusicola</taxon>
    </lineage>
</organism>
<dbReference type="Proteomes" id="UP000237246">
    <property type="component" value="Unassembled WGS sequence"/>
</dbReference>
<reference evidence="1 2" key="1">
    <citation type="submission" date="2018-01" db="EMBL/GenBank/DDBJ databases">
        <title>Comparison of the Chinese Bamboo Partridge and Red Junglefowl genome sequences highlights the importance of demography in genome evolution.</title>
        <authorList>
            <person name="Tiley G.P."/>
            <person name="Kimball R.T."/>
            <person name="Braun E.L."/>
            <person name="Burleigh J.G."/>
        </authorList>
    </citation>
    <scope>NUCLEOTIDE SEQUENCE [LARGE SCALE GENOMIC DNA]</scope>
    <source>
        <strain evidence="1">RTK389</strain>
        <tissue evidence="1">Blood</tissue>
    </source>
</reference>